<dbReference type="PANTHER" id="PTHR13561:SF20">
    <property type="entry name" value="DNA TOPOISOMERASE 2-BINDING PROTEIN 1"/>
    <property type="match status" value="1"/>
</dbReference>
<dbReference type="SMART" id="SM00292">
    <property type="entry name" value="BRCT"/>
    <property type="match status" value="4"/>
</dbReference>
<feature type="compositionally biased region" description="Polar residues" evidence="2">
    <location>
        <begin position="781"/>
        <end position="805"/>
    </location>
</feature>
<evidence type="ECO:0000259" key="3">
    <source>
        <dbReference type="PROSITE" id="PS50172"/>
    </source>
</evidence>
<dbReference type="SUPFAM" id="SSF52113">
    <property type="entry name" value="BRCT domain"/>
    <property type="match status" value="4"/>
</dbReference>
<dbReference type="Proteomes" id="UP001390339">
    <property type="component" value="Unassembled WGS sequence"/>
</dbReference>
<dbReference type="Pfam" id="PF00533">
    <property type="entry name" value="BRCT"/>
    <property type="match status" value="2"/>
</dbReference>
<reference evidence="4 5" key="1">
    <citation type="journal article" date="2024" name="IMA Fungus">
        <title>Apiospora arundinis, a panoply of carbohydrate-active enzymes and secondary metabolites.</title>
        <authorList>
            <person name="Sorensen T."/>
            <person name="Petersen C."/>
            <person name="Muurmann A.T."/>
            <person name="Christiansen J.V."/>
            <person name="Brundto M.L."/>
            <person name="Overgaard C.K."/>
            <person name="Boysen A.T."/>
            <person name="Wollenberg R.D."/>
            <person name="Larsen T.O."/>
            <person name="Sorensen J.L."/>
            <person name="Nielsen K.L."/>
            <person name="Sondergaard T.E."/>
        </authorList>
    </citation>
    <scope>NUCLEOTIDE SEQUENCE [LARGE SCALE GENOMIC DNA]</scope>
    <source>
        <strain evidence="4 5">AAU 773</strain>
    </source>
</reference>
<feature type="compositionally biased region" description="Basic and acidic residues" evidence="2">
    <location>
        <begin position="573"/>
        <end position="582"/>
    </location>
</feature>
<name>A0ABR2HLI5_9PEZI</name>
<dbReference type="Gene3D" id="3.40.50.10190">
    <property type="entry name" value="BRCT domain"/>
    <property type="match status" value="4"/>
</dbReference>
<evidence type="ECO:0000313" key="4">
    <source>
        <dbReference type="EMBL" id="KAK8849010.1"/>
    </source>
</evidence>
<feature type="compositionally biased region" description="Low complexity" evidence="2">
    <location>
        <begin position="613"/>
        <end position="626"/>
    </location>
</feature>
<feature type="domain" description="BRCT" evidence="3">
    <location>
        <begin position="15"/>
        <end position="88"/>
    </location>
</feature>
<feature type="region of interest" description="Disordered" evidence="2">
    <location>
        <begin position="546"/>
        <end position="830"/>
    </location>
</feature>
<accession>A0ABR2HLI5</accession>
<dbReference type="InterPro" id="IPR001357">
    <property type="entry name" value="BRCT_dom"/>
</dbReference>
<dbReference type="InterPro" id="IPR036420">
    <property type="entry name" value="BRCT_dom_sf"/>
</dbReference>
<dbReference type="Pfam" id="PF12738">
    <property type="entry name" value="PTCB-BRCT"/>
    <property type="match status" value="1"/>
</dbReference>
<dbReference type="CDD" id="cd18433">
    <property type="entry name" value="BRCT_Rad4_rpt3"/>
    <property type="match status" value="1"/>
</dbReference>
<protein>
    <submittedName>
        <fullName evidence="4">BRCT domain-containing protein</fullName>
    </submittedName>
</protein>
<keyword evidence="5" id="KW-1185">Reference proteome</keyword>
<feature type="compositionally biased region" description="Basic and acidic residues" evidence="2">
    <location>
        <begin position="218"/>
        <end position="232"/>
    </location>
</feature>
<feature type="domain" description="BRCT" evidence="3">
    <location>
        <begin position="438"/>
        <end position="524"/>
    </location>
</feature>
<feature type="region of interest" description="Disordered" evidence="2">
    <location>
        <begin position="846"/>
        <end position="882"/>
    </location>
</feature>
<feature type="domain" description="BRCT" evidence="3">
    <location>
        <begin position="135"/>
        <end position="215"/>
    </location>
</feature>
<feature type="compositionally biased region" description="Low complexity" evidence="2">
    <location>
        <begin position="751"/>
        <end position="780"/>
    </location>
</feature>
<feature type="domain" description="BRCT" evidence="3">
    <location>
        <begin position="328"/>
        <end position="426"/>
    </location>
</feature>
<dbReference type="EMBL" id="JAPCWZ010000010">
    <property type="protein sequence ID" value="KAK8849010.1"/>
    <property type="molecule type" value="Genomic_DNA"/>
</dbReference>
<comment type="caution">
    <text evidence="4">The sequence shown here is derived from an EMBL/GenBank/DDBJ whole genome shotgun (WGS) entry which is preliminary data.</text>
</comment>
<dbReference type="InterPro" id="IPR059215">
    <property type="entry name" value="BRCT2_TopBP1-like"/>
</dbReference>
<feature type="compositionally biased region" description="Basic and acidic residues" evidence="2">
    <location>
        <begin position="679"/>
        <end position="719"/>
    </location>
</feature>
<organism evidence="4 5">
    <name type="scientific">Apiospora arundinis</name>
    <dbReference type="NCBI Taxonomy" id="335852"/>
    <lineage>
        <taxon>Eukaryota</taxon>
        <taxon>Fungi</taxon>
        <taxon>Dikarya</taxon>
        <taxon>Ascomycota</taxon>
        <taxon>Pezizomycotina</taxon>
        <taxon>Sordariomycetes</taxon>
        <taxon>Xylariomycetidae</taxon>
        <taxon>Amphisphaeriales</taxon>
        <taxon>Apiosporaceae</taxon>
        <taxon>Apiospora</taxon>
    </lineage>
</organism>
<dbReference type="PROSITE" id="PS50172">
    <property type="entry name" value="BRCT"/>
    <property type="match status" value="4"/>
</dbReference>
<feature type="region of interest" description="Disordered" evidence="2">
    <location>
        <begin position="303"/>
        <end position="326"/>
    </location>
</feature>
<feature type="region of interest" description="Disordered" evidence="2">
    <location>
        <begin position="218"/>
        <end position="259"/>
    </location>
</feature>
<dbReference type="CDD" id="cd17731">
    <property type="entry name" value="BRCT_TopBP1_rpt2_like"/>
    <property type="match status" value="1"/>
</dbReference>
<evidence type="ECO:0000313" key="5">
    <source>
        <dbReference type="Proteomes" id="UP001390339"/>
    </source>
</evidence>
<keyword evidence="1" id="KW-0677">Repeat</keyword>
<proteinExistence type="predicted"/>
<feature type="compositionally biased region" description="Polar residues" evidence="2">
    <location>
        <begin position="309"/>
        <end position="323"/>
    </location>
</feature>
<sequence>MNSPPTSENGGTAFDPSVPFAGVVVCCTSIPPDQRTEIATRTADLGGVHKYDLTPDVTHLIVGDYDTPKYRHVARERPDIKPMAVGWINAVRSLWVEDQDMDFAALEAEWQLKPFEARGANPDSPHPEEREPGRLLVCLTGFEEQDRLYIEETVKAHGGEYTGDLSRKVTHLIVCKPEGKKYMAARDWDITTVSLEWLNDSVDRGMILDEACYDPLFPKERQGRGARKEIKKLPNSAKRPRDGSSAAVPEEGRRKLRKTASMKLMKGGSAVWDEMIVKRSSNDLSRPAMDSRAASMTAIDQMVEPPQPTSEGSQLARSMSSADPTPLPEGGVFSSCRFFVHGFPAKRTQIVCEHLVSHGGEVSASLDDVASSSHPEPADQRFLIVPQNSQPDSHPLLPEGVHIITEFYLERCIHNRRLFHPNEHCLGRPFPLFPIDGFQELTICTAGFKNEQLNQVEKAVSQLGAKYAERLNSQSSLLVCPSIKDVRRQKLDFAILSKIPVVNAEWLWQCILTGCLVPWWEEYMFPELKQRHSIDVDPDLQRHNQKLARTRSEPVYKKPKSGRRAQGGVLDETAFRDDDKTPRNIAPMETSHYDTAPTHPEDFADGGPESRPLSEASEASLNSNNSKPEAGSERKSLRRFQSGGTVGDSEGGDGDDSDTAPIRLPPSVEDLARSRKRKAEAAEKEAAAKEAAKEAAIKEAAAKEAAEKEAAKKAEREAMANRLVDLIPNGAGGDPTSARPPRRKREVFGRAISNASAASSASGDNNYAAAAARPTSSLSAGTTNAAARVDSINSLEGGSASQDNTILGEDGASSKPPSTQINYDNPEATRHRAVVMARMKKGSGGAAAAVEEVKQKQPVTMETLRAEGEPTGSGMVRRSRRR</sequence>
<evidence type="ECO:0000256" key="2">
    <source>
        <dbReference type="SAM" id="MobiDB-lite"/>
    </source>
</evidence>
<gene>
    <name evidence="4" type="ORF">PGQ11_015490</name>
</gene>
<dbReference type="PANTHER" id="PTHR13561">
    <property type="entry name" value="DNA REPLICATION REGULATOR DPB11-RELATED"/>
    <property type="match status" value="1"/>
</dbReference>
<evidence type="ECO:0000256" key="1">
    <source>
        <dbReference type="ARBA" id="ARBA00022737"/>
    </source>
</evidence>